<name>A0AAU4JXW5_9NOCA</name>
<organism evidence="3 4">
    <name type="scientific">Williamsia herbipolensis</name>
    <dbReference type="NCBI Taxonomy" id="1603258"/>
    <lineage>
        <taxon>Bacteria</taxon>
        <taxon>Bacillati</taxon>
        <taxon>Actinomycetota</taxon>
        <taxon>Actinomycetes</taxon>
        <taxon>Mycobacteriales</taxon>
        <taxon>Nocardiaceae</taxon>
        <taxon>Williamsia</taxon>
    </lineage>
</organism>
<dbReference type="EMBL" id="CP108021">
    <property type="protein sequence ID" value="WUM18635.1"/>
    <property type="molecule type" value="Genomic_DNA"/>
</dbReference>
<evidence type="ECO:0000313" key="4">
    <source>
        <dbReference type="Proteomes" id="UP001432128"/>
    </source>
</evidence>
<dbReference type="InterPro" id="IPR007527">
    <property type="entry name" value="Znf_SWIM"/>
</dbReference>
<keyword evidence="1" id="KW-0863">Zinc-finger</keyword>
<keyword evidence="1" id="KW-0862">Zinc</keyword>
<evidence type="ECO:0000313" key="3">
    <source>
        <dbReference type="EMBL" id="WUM18635.1"/>
    </source>
</evidence>
<dbReference type="PROSITE" id="PS50966">
    <property type="entry name" value="ZF_SWIM"/>
    <property type="match status" value="1"/>
</dbReference>
<dbReference type="Proteomes" id="UP001432128">
    <property type="component" value="Chromosome"/>
</dbReference>
<dbReference type="GO" id="GO:0008270">
    <property type="term" value="F:zinc ion binding"/>
    <property type="evidence" value="ECO:0007669"/>
    <property type="project" value="UniProtKB-KW"/>
</dbReference>
<dbReference type="PANTHER" id="PTHR38133:SF1">
    <property type="entry name" value="SLR1429 PROTEIN"/>
    <property type="match status" value="1"/>
</dbReference>
<dbReference type="RefSeq" id="WP_328856246.1">
    <property type="nucleotide sequence ID" value="NZ_CP108021.1"/>
</dbReference>
<dbReference type="PANTHER" id="PTHR38133">
    <property type="entry name" value="SLR1429 PROTEIN"/>
    <property type="match status" value="1"/>
</dbReference>
<gene>
    <name evidence="3" type="ORF">OG579_12885</name>
</gene>
<reference evidence="3 4" key="1">
    <citation type="submission" date="2022-10" db="EMBL/GenBank/DDBJ databases">
        <title>The complete genomes of actinobacterial strains from the NBC collection.</title>
        <authorList>
            <person name="Joergensen T.S."/>
            <person name="Alvarez Arevalo M."/>
            <person name="Sterndorff E.B."/>
            <person name="Faurdal D."/>
            <person name="Vuksanovic O."/>
            <person name="Mourched A.-S."/>
            <person name="Charusanti P."/>
            <person name="Shaw S."/>
            <person name="Blin K."/>
            <person name="Weber T."/>
        </authorList>
    </citation>
    <scope>NUCLEOTIDE SEQUENCE [LARGE SCALE GENOMIC DNA]</scope>
    <source>
        <strain evidence="3 4">NBC_00319</strain>
    </source>
</reference>
<feature type="domain" description="SWIM-type" evidence="2">
    <location>
        <begin position="109"/>
        <end position="144"/>
    </location>
</feature>
<sequence>MSPRKKDAPVRGYGLTAWSRAVLAVIDRPEDTRRVGKARTYFRERTILDVRVRPGTVTALVQGSQVEPFETSLTMRTVEPDTVVALLRERDATDDLLAVARGEQPRILGSLVLPTEPADVRGDCNCPDEEPRCIHVLALGYEMAAQIDKSPSIALTMMGAEIATLLAHLRDDTDEPTRPVRVRAPEVVDFYGSGFTPPPLPSPPSIDVFADLDVAGLNRALRMSGVGPLDLGEVTDELAELYARLIRTPQTPPSGT</sequence>
<proteinExistence type="predicted"/>
<keyword evidence="1" id="KW-0479">Metal-binding</keyword>
<evidence type="ECO:0000256" key="1">
    <source>
        <dbReference type="PROSITE-ProRule" id="PRU00325"/>
    </source>
</evidence>
<evidence type="ECO:0000259" key="2">
    <source>
        <dbReference type="PROSITE" id="PS50966"/>
    </source>
</evidence>
<keyword evidence="4" id="KW-1185">Reference proteome</keyword>
<dbReference type="AlphaFoldDB" id="A0AAU4JXW5"/>
<dbReference type="KEGG" id="whr:OG579_12885"/>
<accession>A0AAU4JXW5</accession>
<protein>
    <recommendedName>
        <fullName evidence="2">SWIM-type domain-containing protein</fullName>
    </recommendedName>
</protein>